<proteinExistence type="predicted"/>
<feature type="transmembrane region" description="Helical" evidence="1">
    <location>
        <begin position="105"/>
        <end position="124"/>
    </location>
</feature>
<dbReference type="PANTHER" id="PTHR23028:SF53">
    <property type="entry name" value="ACYL_TRANSF_3 DOMAIN-CONTAINING PROTEIN"/>
    <property type="match status" value="1"/>
</dbReference>
<keyword evidence="1" id="KW-0812">Transmembrane</keyword>
<evidence type="ECO:0000256" key="1">
    <source>
        <dbReference type="SAM" id="Phobius"/>
    </source>
</evidence>
<keyword evidence="3" id="KW-0808">Transferase</keyword>
<feature type="transmembrane region" description="Helical" evidence="1">
    <location>
        <begin position="7"/>
        <end position="26"/>
    </location>
</feature>
<keyword evidence="3" id="KW-0614">Plasmid</keyword>
<organism evidence="3">
    <name type="scientific">Aliivibrio salmonicida</name>
    <dbReference type="NCBI Taxonomy" id="40269"/>
    <lineage>
        <taxon>Bacteria</taxon>
        <taxon>Pseudomonadati</taxon>
        <taxon>Pseudomonadota</taxon>
        <taxon>Gammaproteobacteria</taxon>
        <taxon>Vibrionales</taxon>
        <taxon>Vibrionaceae</taxon>
        <taxon>Aliivibrio</taxon>
    </lineage>
</organism>
<dbReference type="InterPro" id="IPR050879">
    <property type="entry name" value="Acyltransferase_3"/>
</dbReference>
<protein>
    <submittedName>
        <fullName evidence="3">Acetyltransferase</fullName>
        <ecNumber evidence="3">2.3.1.-</ecNumber>
    </submittedName>
</protein>
<feature type="transmembrane region" description="Helical" evidence="1">
    <location>
        <begin position="32"/>
        <end position="52"/>
    </location>
</feature>
<feature type="domain" description="Acyltransferase 3" evidence="2">
    <location>
        <begin position="5"/>
        <end position="306"/>
    </location>
</feature>
<accession>A0A060VHR2</accession>
<dbReference type="PANTHER" id="PTHR23028">
    <property type="entry name" value="ACETYLTRANSFERASE"/>
    <property type="match status" value="1"/>
</dbReference>
<feature type="transmembrane region" description="Helical" evidence="1">
    <location>
        <begin position="198"/>
        <end position="216"/>
    </location>
</feature>
<sequence>MIKNNFDILRIVLALIVMLFHIGGLANIPVLTFFPGGLAVKCFFVISGFLITKSYLKNNGIKTYIKSRFMRVYPLYFVVIITSFLIGLVITSYDYHTYLVESLRYLASNLVFLNFLQPTLPGVFTDIGNHSAVNGSLWTIKVEVMFYISIPIIYGFFTKFFSKEKLTILIFILSVSCFYVLSYIINEYGLNKSVNNQLPSLMSYFMVGAYLSFVGLNSKYIKGLLLPSLLGIYSSIELFMPLSVGILTAYLAFYTPQIKVDKKVGDLSYGIYIWHFPVIQLYLYLGLFSSPLLGVFMVTLTVGALAYISWHYLENRIIHRY</sequence>
<dbReference type="EC" id="2.3.1.-" evidence="3"/>
<evidence type="ECO:0000259" key="2">
    <source>
        <dbReference type="Pfam" id="PF01757"/>
    </source>
</evidence>
<dbReference type="InterPro" id="IPR002656">
    <property type="entry name" value="Acyl_transf_3_dom"/>
</dbReference>
<name>A0A060VHR2_9GAMM</name>
<dbReference type="Pfam" id="PF01757">
    <property type="entry name" value="Acyl_transf_3"/>
    <property type="match status" value="1"/>
</dbReference>
<geneLocation type="plasmid" evidence="3">
    <name>pVSAL111</name>
</geneLocation>
<dbReference type="GO" id="GO:0016747">
    <property type="term" value="F:acyltransferase activity, transferring groups other than amino-acyl groups"/>
    <property type="evidence" value="ECO:0007669"/>
    <property type="project" value="InterPro"/>
</dbReference>
<feature type="transmembrane region" description="Helical" evidence="1">
    <location>
        <begin position="144"/>
        <end position="162"/>
    </location>
</feature>
<feature type="transmembrane region" description="Helical" evidence="1">
    <location>
        <begin position="291"/>
        <end position="313"/>
    </location>
</feature>
<dbReference type="GO" id="GO:0000271">
    <property type="term" value="P:polysaccharide biosynthetic process"/>
    <property type="evidence" value="ECO:0007669"/>
    <property type="project" value="TreeGrafter"/>
</dbReference>
<dbReference type="RefSeq" id="WP_012552338.1">
    <property type="nucleotide sequence ID" value="NZ_HG983279.1"/>
</dbReference>
<dbReference type="OMA" id="LWIVEPV"/>
<feature type="transmembrane region" description="Helical" evidence="1">
    <location>
        <begin position="73"/>
        <end position="93"/>
    </location>
</feature>
<keyword evidence="1" id="KW-1133">Transmembrane helix</keyword>
<dbReference type="AlphaFoldDB" id="A0A060VHR2"/>
<reference evidence="3" key="1">
    <citation type="submission" date="2014-03" db="EMBL/GenBank/DDBJ databases">
        <title>IS mediated chromosomal integration of plasmids and plasmid fusion in Aliivibrio salmonicida.</title>
        <authorList>
            <person name="Hjerde E."/>
            <person name="Lorentzen M.S."/>
            <person name="Willassen N.P."/>
            <person name="Sorum H."/>
        </authorList>
    </citation>
    <scope>NUCLEOTIDE SEQUENCE [LARGE SCALE GENOMIC DNA]</scope>
    <source>
        <strain evidence="3">TEO83.001</strain>
        <plasmid evidence="3">pVSAL111</plasmid>
    </source>
</reference>
<keyword evidence="3" id="KW-0012">Acyltransferase</keyword>
<gene>
    <name evidence="3" type="ORF">VSAL111P_05</name>
</gene>
<feature type="transmembrane region" description="Helical" evidence="1">
    <location>
        <begin position="236"/>
        <end position="255"/>
    </location>
</feature>
<keyword evidence="1" id="KW-0472">Membrane</keyword>
<feature type="transmembrane region" description="Helical" evidence="1">
    <location>
        <begin position="168"/>
        <end position="186"/>
    </location>
</feature>
<dbReference type="GO" id="GO:0016020">
    <property type="term" value="C:membrane"/>
    <property type="evidence" value="ECO:0007669"/>
    <property type="project" value="TreeGrafter"/>
</dbReference>
<evidence type="ECO:0000313" key="3">
    <source>
        <dbReference type="EMBL" id="CDQ51864.1"/>
    </source>
</evidence>
<feature type="transmembrane region" description="Helical" evidence="1">
    <location>
        <begin position="267"/>
        <end position="285"/>
    </location>
</feature>
<dbReference type="EMBL" id="HG983279">
    <property type="protein sequence ID" value="CDQ51864.1"/>
    <property type="molecule type" value="Genomic_DNA"/>
</dbReference>